<dbReference type="SMART" id="SM00471">
    <property type="entry name" value="HDc"/>
    <property type="match status" value="1"/>
</dbReference>
<evidence type="ECO:0000313" key="2">
    <source>
        <dbReference type="EMBL" id="MFD2662608.1"/>
    </source>
</evidence>
<dbReference type="EMBL" id="JBHUMY010000030">
    <property type="protein sequence ID" value="MFD2662608.1"/>
    <property type="molecule type" value="Genomic_DNA"/>
</dbReference>
<dbReference type="PANTHER" id="PTHR11373:SF4">
    <property type="entry name" value="DEOXYNUCLEOSIDE TRIPHOSPHATE TRIPHOSPHOHYDROLASE SAMHD1"/>
    <property type="match status" value="1"/>
</dbReference>
<dbReference type="PROSITE" id="PS51831">
    <property type="entry name" value="HD"/>
    <property type="match status" value="1"/>
</dbReference>
<evidence type="ECO:0000313" key="3">
    <source>
        <dbReference type="Proteomes" id="UP001597493"/>
    </source>
</evidence>
<evidence type="ECO:0000259" key="1">
    <source>
        <dbReference type="PROSITE" id="PS51831"/>
    </source>
</evidence>
<proteinExistence type="predicted"/>
<dbReference type="Gene3D" id="1.10.3210.10">
    <property type="entry name" value="Hypothetical protein af1432"/>
    <property type="match status" value="1"/>
</dbReference>
<dbReference type="InterPro" id="IPR045509">
    <property type="entry name" value="HD_assoc_2"/>
</dbReference>
<dbReference type="InterPro" id="IPR006674">
    <property type="entry name" value="HD_domain"/>
</dbReference>
<keyword evidence="3" id="KW-1185">Reference proteome</keyword>
<reference evidence="3" key="1">
    <citation type="journal article" date="2019" name="Int. J. Syst. Evol. Microbiol.">
        <title>The Global Catalogue of Microorganisms (GCM) 10K type strain sequencing project: providing services to taxonomists for standard genome sequencing and annotation.</title>
        <authorList>
            <consortium name="The Broad Institute Genomics Platform"/>
            <consortium name="The Broad Institute Genome Sequencing Center for Infectious Disease"/>
            <person name="Wu L."/>
            <person name="Ma J."/>
        </authorList>
    </citation>
    <scope>NUCLEOTIDE SEQUENCE [LARGE SCALE GENOMIC DNA]</scope>
    <source>
        <strain evidence="3">TISTR 1827</strain>
    </source>
</reference>
<dbReference type="InterPro" id="IPR003607">
    <property type="entry name" value="HD/PDEase_dom"/>
</dbReference>
<name>A0ABW5R1C6_9BACL</name>
<sequence length="439" mass="52163">MKKRLSEEKVFKDPVHNYVYVQDQTIWDLINTKEFQRLRRIRQLGTSYLTFHGAEHSRFSHSLGVYEITRKIISQFERHGYPDWPKSERLVSLCAALLHDVGHGPFSHSLEQVFDTHHEQWTCKIILENTEVNRVLRGVSEDFPEKVASVIRRTYTKPIVVSLISSQLDADRMDYLLRDAYYTGVHYGTFDLERILRVLRPHQGSIVVKESGMHAVEHYLMSRYQMYWQIYFHPVTRSSEIILRQIFRRARELYETGYSFQYMPKPLQALLEGTIDVPSYLKLDESLVQTAFGEWAEEDDDLLRDLCDRFLNRRLYKYITLDNPDEKLLNEIEEQWRMIGLHPDYHMEIDFPYDQPYDVYRPDTKKGEKEEKTPILLLDEQDHLNEISRKSDIVRSITGLHQGQYHLYYPEEPLLRAAGRLPAGIRELFKLDARQAERF</sequence>
<dbReference type="PANTHER" id="PTHR11373">
    <property type="entry name" value="DEOXYNUCLEOSIDE TRIPHOSPHATE TRIPHOSPHOHYDROLASE"/>
    <property type="match status" value="1"/>
</dbReference>
<comment type="caution">
    <text evidence="2">The sequence shown here is derived from an EMBL/GenBank/DDBJ whole genome shotgun (WGS) entry which is preliminary data.</text>
</comment>
<protein>
    <submittedName>
        <fullName evidence="2">HD domain-containing protein</fullName>
    </submittedName>
</protein>
<dbReference type="RefSeq" id="WP_379277163.1">
    <property type="nucleotide sequence ID" value="NZ_JBHUMY010000030.1"/>
</dbReference>
<organism evidence="2 3">
    <name type="scientific">Paenibacillus thailandensis</name>
    <dbReference type="NCBI Taxonomy" id="393250"/>
    <lineage>
        <taxon>Bacteria</taxon>
        <taxon>Bacillati</taxon>
        <taxon>Bacillota</taxon>
        <taxon>Bacilli</taxon>
        <taxon>Bacillales</taxon>
        <taxon>Paenibacillaceae</taxon>
        <taxon>Paenibacillus</taxon>
    </lineage>
</organism>
<dbReference type="Proteomes" id="UP001597493">
    <property type="component" value="Unassembled WGS sequence"/>
</dbReference>
<dbReference type="Pfam" id="PF19276">
    <property type="entry name" value="HD_assoc_2"/>
    <property type="match status" value="1"/>
</dbReference>
<dbReference type="CDD" id="cd00077">
    <property type="entry name" value="HDc"/>
    <property type="match status" value="1"/>
</dbReference>
<dbReference type="SUPFAM" id="SSF109604">
    <property type="entry name" value="HD-domain/PDEase-like"/>
    <property type="match status" value="1"/>
</dbReference>
<feature type="domain" description="HD" evidence="1">
    <location>
        <begin position="58"/>
        <end position="176"/>
    </location>
</feature>
<dbReference type="InterPro" id="IPR050135">
    <property type="entry name" value="dGTPase-like"/>
</dbReference>
<gene>
    <name evidence="2" type="ORF">ACFSW5_20315</name>
</gene>
<dbReference type="Pfam" id="PF01966">
    <property type="entry name" value="HD"/>
    <property type="match status" value="1"/>
</dbReference>
<accession>A0ABW5R1C6</accession>